<dbReference type="EMBL" id="AOIL01000052">
    <property type="protein sequence ID" value="ELY88130.1"/>
    <property type="molecule type" value="Genomic_DNA"/>
</dbReference>
<evidence type="ECO:0000313" key="4">
    <source>
        <dbReference type="Proteomes" id="UP000011648"/>
    </source>
</evidence>
<dbReference type="OrthoDB" id="165952at2157"/>
<feature type="region of interest" description="Disordered" evidence="1">
    <location>
        <begin position="95"/>
        <end position="114"/>
    </location>
</feature>
<comment type="caution">
    <text evidence="3">The sequence shown here is derived from an EMBL/GenBank/DDBJ whole genome shotgun (WGS) entry which is preliminary data.</text>
</comment>
<dbReference type="PATRIC" id="fig|1230458.4.peg.3447"/>
<dbReference type="Pfam" id="PF25955">
    <property type="entry name" value="DUF7992"/>
    <property type="match status" value="1"/>
</dbReference>
<evidence type="ECO:0000256" key="1">
    <source>
        <dbReference type="SAM" id="MobiDB-lite"/>
    </source>
</evidence>
<feature type="domain" description="DUF7992" evidence="2">
    <location>
        <begin position="2"/>
        <end position="143"/>
    </location>
</feature>
<feature type="region of interest" description="Disordered" evidence="1">
    <location>
        <begin position="1"/>
        <end position="36"/>
    </location>
</feature>
<accession>L9ZNQ0</accession>
<gene>
    <name evidence="3" type="ORF">C484_17004</name>
</gene>
<proteinExistence type="predicted"/>
<evidence type="ECO:0000313" key="3">
    <source>
        <dbReference type="EMBL" id="ELY88130.1"/>
    </source>
</evidence>
<protein>
    <recommendedName>
        <fullName evidence="2">DUF7992 domain-containing protein</fullName>
    </recommendedName>
</protein>
<dbReference type="STRING" id="1230458.C484_17004"/>
<keyword evidence="4" id="KW-1185">Reference proteome</keyword>
<sequence>MTLDVEIPDPPALDNPLDPGEYDAVVEPESRSGDNVPHEALATFLREGAWEDGFNEWRDDTYLTVEEFRLVRDRGLIDEFDFYWNMATEDVGYQAPTVPTDLAPPSGDPLERGERQGIEEELDDLGRTVSDVLETEYIDRSGEEFGFFSDY</sequence>
<organism evidence="3 4">
    <name type="scientific">Natrialba taiwanensis DSM 12281</name>
    <dbReference type="NCBI Taxonomy" id="1230458"/>
    <lineage>
        <taxon>Archaea</taxon>
        <taxon>Methanobacteriati</taxon>
        <taxon>Methanobacteriota</taxon>
        <taxon>Stenosarchaea group</taxon>
        <taxon>Halobacteria</taxon>
        <taxon>Halobacteriales</taxon>
        <taxon>Natrialbaceae</taxon>
        <taxon>Natrialba</taxon>
    </lineage>
</organism>
<dbReference type="Proteomes" id="UP000011648">
    <property type="component" value="Unassembled WGS sequence"/>
</dbReference>
<dbReference type="AlphaFoldDB" id="L9ZNQ0"/>
<dbReference type="InterPro" id="IPR058305">
    <property type="entry name" value="DUF7992"/>
</dbReference>
<reference evidence="3 4" key="1">
    <citation type="journal article" date="2014" name="PLoS Genet.">
        <title>Phylogenetically driven sequencing of extremely halophilic archaea reveals strategies for static and dynamic osmo-response.</title>
        <authorList>
            <person name="Becker E.A."/>
            <person name="Seitzer P.M."/>
            <person name="Tritt A."/>
            <person name="Larsen D."/>
            <person name="Krusor M."/>
            <person name="Yao A.I."/>
            <person name="Wu D."/>
            <person name="Madern D."/>
            <person name="Eisen J.A."/>
            <person name="Darling A.E."/>
            <person name="Facciotti M.T."/>
        </authorList>
    </citation>
    <scope>NUCLEOTIDE SEQUENCE [LARGE SCALE GENOMIC DNA]</scope>
    <source>
        <strain evidence="3 4">DSM 12281</strain>
    </source>
</reference>
<name>L9ZNQ0_9EURY</name>
<dbReference type="RefSeq" id="WP_006827038.1">
    <property type="nucleotide sequence ID" value="NZ_AOIL01000052.1"/>
</dbReference>
<evidence type="ECO:0000259" key="2">
    <source>
        <dbReference type="Pfam" id="PF25955"/>
    </source>
</evidence>